<dbReference type="EMBL" id="MU795218">
    <property type="protein sequence ID" value="KAJ3808497.1"/>
    <property type="molecule type" value="Genomic_DNA"/>
</dbReference>
<proteinExistence type="predicted"/>
<reference evidence="1" key="1">
    <citation type="submission" date="2022-09" db="EMBL/GenBank/DDBJ databases">
        <title>A Global Phylogenomic Analysis of the Shiitake Genus Lentinula.</title>
        <authorList>
            <consortium name="DOE Joint Genome Institute"/>
            <person name="Sierra-Patev S."/>
            <person name="Min B."/>
            <person name="Naranjo-Ortiz M."/>
            <person name="Looney B."/>
            <person name="Konkel Z."/>
            <person name="Slot J.C."/>
            <person name="Sakamoto Y."/>
            <person name="Steenwyk J.L."/>
            <person name="Rokas A."/>
            <person name="Carro J."/>
            <person name="Camarero S."/>
            <person name="Ferreira P."/>
            <person name="Molpeceres G."/>
            <person name="Ruiz-Duenas F.J."/>
            <person name="Serrano A."/>
            <person name="Henrissat B."/>
            <person name="Drula E."/>
            <person name="Hughes K.W."/>
            <person name="Mata J.L."/>
            <person name="Ishikawa N.K."/>
            <person name="Vargas-Isla R."/>
            <person name="Ushijima S."/>
            <person name="Smith C.A."/>
            <person name="Ahrendt S."/>
            <person name="Andreopoulos W."/>
            <person name="He G."/>
            <person name="Labutti K."/>
            <person name="Lipzen A."/>
            <person name="Ng V."/>
            <person name="Riley R."/>
            <person name="Sandor L."/>
            <person name="Barry K."/>
            <person name="Martinez A.T."/>
            <person name="Xiao Y."/>
            <person name="Gibbons J.G."/>
            <person name="Terashima K."/>
            <person name="Grigoriev I.V."/>
            <person name="Hibbett D.S."/>
        </authorList>
    </citation>
    <scope>NUCLEOTIDE SEQUENCE</scope>
    <source>
        <strain evidence="1">TMI1499</strain>
    </source>
</reference>
<dbReference type="Proteomes" id="UP001163835">
    <property type="component" value="Unassembled WGS sequence"/>
</dbReference>
<evidence type="ECO:0000313" key="1">
    <source>
        <dbReference type="EMBL" id="KAJ3808497.1"/>
    </source>
</evidence>
<gene>
    <name evidence="1" type="ORF">F5876DRAFT_78678</name>
</gene>
<sequence length="77" mass="7495">MASKKSPTPKSPATPSAASRIQSTQAKAGNDVGKSTFPARVQSAAATNVNKGATGDAPASTGAGKGGRKSPSKGARK</sequence>
<keyword evidence="2" id="KW-1185">Reference proteome</keyword>
<accession>A0ACC1TUW8</accession>
<protein>
    <submittedName>
        <fullName evidence="1">Uncharacterized protein</fullName>
    </submittedName>
</protein>
<name>A0ACC1TUW8_9AGAR</name>
<organism evidence="1 2">
    <name type="scientific">Lentinula aff. lateritia</name>
    <dbReference type="NCBI Taxonomy" id="2804960"/>
    <lineage>
        <taxon>Eukaryota</taxon>
        <taxon>Fungi</taxon>
        <taxon>Dikarya</taxon>
        <taxon>Basidiomycota</taxon>
        <taxon>Agaricomycotina</taxon>
        <taxon>Agaricomycetes</taxon>
        <taxon>Agaricomycetidae</taxon>
        <taxon>Agaricales</taxon>
        <taxon>Marasmiineae</taxon>
        <taxon>Omphalotaceae</taxon>
        <taxon>Lentinula</taxon>
    </lineage>
</organism>
<comment type="caution">
    <text evidence="1">The sequence shown here is derived from an EMBL/GenBank/DDBJ whole genome shotgun (WGS) entry which is preliminary data.</text>
</comment>
<evidence type="ECO:0000313" key="2">
    <source>
        <dbReference type="Proteomes" id="UP001163835"/>
    </source>
</evidence>